<dbReference type="PANTHER" id="PTHR33171:SF17">
    <property type="entry name" value="LARA-LIKE N-TERMINAL DOMAIN-CONTAINING PROTEIN"/>
    <property type="match status" value="1"/>
</dbReference>
<dbReference type="Proteomes" id="UP000460549">
    <property type="component" value="Unassembled WGS sequence"/>
</dbReference>
<proteinExistence type="predicted"/>
<name>A0A7X2TR60_9SPIO</name>
<evidence type="ECO:0000313" key="2">
    <source>
        <dbReference type="EMBL" id="MSU07204.1"/>
    </source>
</evidence>
<dbReference type="PANTHER" id="PTHR33171">
    <property type="entry name" value="LAR_N DOMAIN-CONTAINING PROTEIN"/>
    <property type="match status" value="1"/>
</dbReference>
<dbReference type="Gene3D" id="3.40.50.11440">
    <property type="match status" value="1"/>
</dbReference>
<protein>
    <submittedName>
        <fullName evidence="2">DUF2088 domain-containing protein</fullName>
    </submittedName>
</protein>
<evidence type="ECO:0000259" key="1">
    <source>
        <dbReference type="Pfam" id="PF09861"/>
    </source>
</evidence>
<feature type="domain" description="LarA-like N-terminal" evidence="1">
    <location>
        <begin position="43"/>
        <end position="219"/>
    </location>
</feature>
<keyword evidence="3" id="KW-1185">Reference proteome</keyword>
<accession>A0A7X2TR60</accession>
<evidence type="ECO:0000313" key="3">
    <source>
        <dbReference type="Proteomes" id="UP000460549"/>
    </source>
</evidence>
<comment type="caution">
    <text evidence="2">The sequence shown here is derived from an EMBL/GenBank/DDBJ whole genome shotgun (WGS) entry which is preliminary data.</text>
</comment>
<dbReference type="InterPro" id="IPR048068">
    <property type="entry name" value="LarA-like"/>
</dbReference>
<sequence length="485" mass="54770">MKLDFEYGQGLMSANLPDNTDVFIPGTTYPDPQCLPQDWDTLYNITMDSIRHPIGMPTLTELAHKGSKVVIVIPDIVKGGCQPTSHRKVSITCCLDELYSVGVEKKDILLLISNGLHPRATVGEMKQILGDKLFNEFYPSGQITSHDSEDYDNLVDLGLAPNGDHVIMNKAVFDADVAILIGHTQGNPYGGYSGGYKHCATGITHWRSISAHHVPQVMHKSDFVPVSTHSEMRSKFDCQGMFMEEKMGKKFFCCDAVLDTLSRQIEINSGYAKEMQPISWKCADKRTFVPWAEKKYDVIVFGMPTNFHYGNGMGTNPIQMMQALSAQVIRHKRVMSDRCVFICSSICDGYFHDERWPYLRELYDLFQHDYMNILPDMNRYGEYFGTNQEYIRKYRFANAFHPFHGFSMMSCGHLAERDTSAIYIVGAREPGIARGMGLKTRATFEEALEDAKRKIVGPNPNILALPMTFKLGAVHLCMKDEPYLG</sequence>
<reference evidence="2 3" key="1">
    <citation type="submission" date="2019-08" db="EMBL/GenBank/DDBJ databases">
        <title>In-depth cultivation of the pig gut microbiome towards novel bacterial diversity and tailored functional studies.</title>
        <authorList>
            <person name="Wylensek D."/>
            <person name="Hitch T.C.A."/>
            <person name="Clavel T."/>
        </authorList>
    </citation>
    <scope>NUCLEOTIDE SEQUENCE [LARGE SCALE GENOMIC DNA]</scope>
    <source>
        <strain evidence="2 3">NM-380-WT-3C1</strain>
    </source>
</reference>
<dbReference type="Pfam" id="PF09861">
    <property type="entry name" value="Lar_N"/>
    <property type="match status" value="1"/>
</dbReference>
<dbReference type="GO" id="GO:0050043">
    <property type="term" value="F:lactate racemase activity"/>
    <property type="evidence" value="ECO:0007669"/>
    <property type="project" value="InterPro"/>
</dbReference>
<dbReference type="RefSeq" id="WP_154426756.1">
    <property type="nucleotide sequence ID" value="NZ_JAQYGB010000072.1"/>
</dbReference>
<dbReference type="EMBL" id="VUNN01000030">
    <property type="protein sequence ID" value="MSU07204.1"/>
    <property type="molecule type" value="Genomic_DNA"/>
</dbReference>
<dbReference type="AlphaFoldDB" id="A0A7X2TR60"/>
<dbReference type="InterPro" id="IPR018657">
    <property type="entry name" value="LarA-like_N"/>
</dbReference>
<organism evidence="2 3">
    <name type="scientific">Bullifex porci</name>
    <dbReference type="NCBI Taxonomy" id="2606638"/>
    <lineage>
        <taxon>Bacteria</taxon>
        <taxon>Pseudomonadati</taxon>
        <taxon>Spirochaetota</taxon>
        <taxon>Spirochaetia</taxon>
        <taxon>Spirochaetales</taxon>
        <taxon>Spirochaetaceae</taxon>
        <taxon>Bullifex</taxon>
    </lineage>
</organism>
<gene>
    <name evidence="2" type="ORF">FYJ80_10575</name>
</gene>